<reference evidence="1 2" key="1">
    <citation type="journal article" date="2023" name="G3 (Bethesda)">
        <title>A chromosome-level genome assembly of Zasmidium syzygii isolated from banana leaves.</title>
        <authorList>
            <person name="van Westerhoven A.C."/>
            <person name="Mehrabi R."/>
            <person name="Talebi R."/>
            <person name="Steentjes M.B.F."/>
            <person name="Corcolon B."/>
            <person name="Chong P.A."/>
            <person name="Kema G.H.J."/>
            <person name="Seidl M.F."/>
        </authorList>
    </citation>
    <scope>NUCLEOTIDE SEQUENCE [LARGE SCALE GENOMIC DNA]</scope>
    <source>
        <strain evidence="1 2">P124</strain>
    </source>
</reference>
<dbReference type="EMBL" id="JAXOVC010000004">
    <property type="protein sequence ID" value="KAK4503156.1"/>
    <property type="molecule type" value="Genomic_DNA"/>
</dbReference>
<dbReference type="PANTHER" id="PTHR47784:SF5">
    <property type="entry name" value="STEROL UPTAKE CONTROL PROTEIN 2"/>
    <property type="match status" value="1"/>
</dbReference>
<gene>
    <name evidence="1" type="ORF">PRZ48_006584</name>
</gene>
<evidence type="ECO:0000313" key="1">
    <source>
        <dbReference type="EMBL" id="KAK4503156.1"/>
    </source>
</evidence>
<sequence length="324" mass="36637">MFVSGSYATYRKSTLLRLRQEIWRRSIFPYDGLTHPVNLDAHLATAAMHKVAVAHVTTLGDDKYLEYAIEKQSRVLETFVPLLSNPTPDETRTLFALSALVTIWSFASRCLPPQLNIVSRMPFETTRATEEFSKKRHHLADLISIMNISRGIGAVVDQCRPWFKDQGLCGMLGSRDTPTQALGMEGCEALDEVFESIQNGFHYSNRLNTYSAAIHRTKTYLRGFSPDRRSHAAVGWPVGLPQLFMKALADHEPPALVILAFWCACVFATPDWWAQGWSKGVISEIESYLPQWWRRHLEWPLAVLEDAPSGVGFVDVDEEMYGAM</sequence>
<keyword evidence="2" id="KW-1185">Reference proteome</keyword>
<proteinExistence type="predicted"/>
<organism evidence="1 2">
    <name type="scientific">Zasmidium cellare</name>
    <name type="common">Wine cellar mold</name>
    <name type="synonym">Racodium cellare</name>
    <dbReference type="NCBI Taxonomy" id="395010"/>
    <lineage>
        <taxon>Eukaryota</taxon>
        <taxon>Fungi</taxon>
        <taxon>Dikarya</taxon>
        <taxon>Ascomycota</taxon>
        <taxon>Pezizomycotina</taxon>
        <taxon>Dothideomycetes</taxon>
        <taxon>Dothideomycetidae</taxon>
        <taxon>Mycosphaerellales</taxon>
        <taxon>Mycosphaerellaceae</taxon>
        <taxon>Zasmidium</taxon>
    </lineage>
</organism>
<protein>
    <submittedName>
        <fullName evidence="1">Uncharacterized protein</fullName>
    </submittedName>
</protein>
<comment type="caution">
    <text evidence="1">The sequence shown here is derived from an EMBL/GenBank/DDBJ whole genome shotgun (WGS) entry which is preliminary data.</text>
</comment>
<evidence type="ECO:0000313" key="2">
    <source>
        <dbReference type="Proteomes" id="UP001305779"/>
    </source>
</evidence>
<dbReference type="Proteomes" id="UP001305779">
    <property type="component" value="Unassembled WGS sequence"/>
</dbReference>
<name>A0ABR0EPG8_ZASCE</name>
<dbReference type="PANTHER" id="PTHR47784">
    <property type="entry name" value="STEROL UPTAKE CONTROL PROTEIN 2"/>
    <property type="match status" value="1"/>
</dbReference>
<accession>A0ABR0EPG8</accession>
<dbReference type="InterPro" id="IPR053157">
    <property type="entry name" value="Sterol_Uptake_Regulator"/>
</dbReference>